<dbReference type="InterPro" id="IPR012659">
    <property type="entry name" value="CHP02444"/>
</dbReference>
<accession>A0ABP7P7B7</accession>
<keyword evidence="2" id="KW-1185">Reference proteome</keyword>
<dbReference type="Pfam" id="PF09523">
    <property type="entry name" value="DUF2390"/>
    <property type="match status" value="1"/>
</dbReference>
<evidence type="ECO:0008006" key="3">
    <source>
        <dbReference type="Google" id="ProtNLM"/>
    </source>
</evidence>
<reference evidence="2" key="1">
    <citation type="journal article" date="2019" name="Int. J. Syst. Evol. Microbiol.">
        <title>The Global Catalogue of Microorganisms (GCM) 10K type strain sequencing project: providing services to taxonomists for standard genome sequencing and annotation.</title>
        <authorList>
            <consortium name="The Broad Institute Genomics Platform"/>
            <consortium name="The Broad Institute Genome Sequencing Center for Infectious Disease"/>
            <person name="Wu L."/>
            <person name="Ma J."/>
        </authorList>
    </citation>
    <scope>NUCLEOTIDE SEQUENCE [LARGE SCALE GENOMIC DNA]</scope>
    <source>
        <strain evidence="2">JCM 17555</strain>
    </source>
</reference>
<dbReference type="EMBL" id="BAABBO010000009">
    <property type="protein sequence ID" value="GAA3960967.1"/>
    <property type="molecule type" value="Genomic_DNA"/>
</dbReference>
<dbReference type="NCBIfam" id="TIGR02444">
    <property type="entry name" value="TIGR02444 family protein"/>
    <property type="match status" value="1"/>
</dbReference>
<proteinExistence type="predicted"/>
<organism evidence="1 2">
    <name type="scientific">Allohahella marinimesophila</name>
    <dbReference type="NCBI Taxonomy" id="1054972"/>
    <lineage>
        <taxon>Bacteria</taxon>
        <taxon>Pseudomonadati</taxon>
        <taxon>Pseudomonadota</taxon>
        <taxon>Gammaproteobacteria</taxon>
        <taxon>Oceanospirillales</taxon>
        <taxon>Hahellaceae</taxon>
        <taxon>Allohahella</taxon>
    </lineage>
</organism>
<name>A0ABP7P7B7_9GAMM</name>
<evidence type="ECO:0000313" key="1">
    <source>
        <dbReference type="EMBL" id="GAA3960967.1"/>
    </source>
</evidence>
<gene>
    <name evidence="1" type="ORF">GCM10022278_18810</name>
</gene>
<protein>
    <recommendedName>
        <fullName evidence="3">TIGR02444 family protein</fullName>
    </recommendedName>
</protein>
<comment type="caution">
    <text evidence="1">The sequence shown here is derived from an EMBL/GenBank/DDBJ whole genome shotgun (WGS) entry which is preliminary data.</text>
</comment>
<dbReference type="RefSeq" id="WP_425548599.1">
    <property type="nucleotide sequence ID" value="NZ_BAABBO010000009.1"/>
</dbReference>
<dbReference type="Proteomes" id="UP001501337">
    <property type="component" value="Unassembled WGS sequence"/>
</dbReference>
<sequence>MIAEQLQSYLTPLTSEQQAQAAELWAFAYNKYAEQPIADLCMTLQNCHGFDTNCLLYAGWLASRHVLRPKWQQWQAICDSSRYWQHTFVSPIRHLKRTIPAQTAGALSAIRADLAALELSCERRQLEVLVATDALAVGLSTEVRGTDQNCIQNFALQNLLAYMTCAHTGAVPAAASLTASSVQMQDYGLQLARHLMKPAN</sequence>
<evidence type="ECO:0000313" key="2">
    <source>
        <dbReference type="Proteomes" id="UP001501337"/>
    </source>
</evidence>